<dbReference type="EMBL" id="SMKY01000044">
    <property type="protein sequence ID" value="TDD84498.1"/>
    <property type="molecule type" value="Genomic_DNA"/>
</dbReference>
<dbReference type="OrthoDB" id="5051269at2"/>
<evidence type="ECO:0000313" key="2">
    <source>
        <dbReference type="EMBL" id="TDD84498.1"/>
    </source>
</evidence>
<reference evidence="2 3" key="1">
    <citation type="submission" date="2019-03" db="EMBL/GenBank/DDBJ databases">
        <title>Draft genome sequences of novel Actinobacteria.</title>
        <authorList>
            <person name="Sahin N."/>
            <person name="Ay H."/>
            <person name="Saygin H."/>
        </authorList>
    </citation>
    <scope>NUCLEOTIDE SEQUENCE [LARGE SCALE GENOMIC DNA]</scope>
    <source>
        <strain evidence="2 3">DSM 45941</strain>
    </source>
</reference>
<protein>
    <submittedName>
        <fullName evidence="2">PucR family transcriptional regulator</fullName>
    </submittedName>
</protein>
<dbReference type="InterPro" id="IPR025736">
    <property type="entry name" value="PucR_C-HTH_dom"/>
</dbReference>
<sequence length="256" mass="27128">WLERGEVPLPLDEMVLERFAIAAAVILDGMPRRGDAGLVELVLSAGAGEVERSRALRLLGVEPDAVLRVLAVDTRDVPIAEVREFFRDGGIDMASLGRVHAVLVKSVKPDLGERLPEGVRVGVGPALAAIEAPAAWRRACTALRFTAAEASVVHHEALGALAAVAVRMRDEDIAQVADVAVLDRLAAEPGTLGVLTAFCATGSARQAAARVHRHHSTVAARLAHAEARLGFSFSGPGGRLRLDLALLLRRLRDNPA</sequence>
<dbReference type="Proteomes" id="UP000295578">
    <property type="component" value="Unassembled WGS sequence"/>
</dbReference>
<evidence type="ECO:0000313" key="3">
    <source>
        <dbReference type="Proteomes" id="UP000295578"/>
    </source>
</evidence>
<feature type="non-terminal residue" evidence="2">
    <location>
        <position position="1"/>
    </location>
</feature>
<proteinExistence type="predicted"/>
<comment type="caution">
    <text evidence="2">The sequence shown here is derived from an EMBL/GenBank/DDBJ whole genome shotgun (WGS) entry which is preliminary data.</text>
</comment>
<name>A0A4R5BDA4_9ACTN</name>
<feature type="domain" description="PucR C-terminal helix-turn-helix" evidence="1">
    <location>
        <begin position="193"/>
        <end position="247"/>
    </location>
</feature>
<accession>A0A4R5BDA4</accession>
<gene>
    <name evidence="2" type="ORF">E1293_12715</name>
</gene>
<dbReference type="AlphaFoldDB" id="A0A4R5BDA4"/>
<dbReference type="RefSeq" id="WP_132197256.1">
    <property type="nucleotide sequence ID" value="NZ_SMKY01000044.1"/>
</dbReference>
<dbReference type="Pfam" id="PF13556">
    <property type="entry name" value="HTH_30"/>
    <property type="match status" value="1"/>
</dbReference>
<dbReference type="InterPro" id="IPR042070">
    <property type="entry name" value="PucR_C-HTH_sf"/>
</dbReference>
<keyword evidence="3" id="KW-1185">Reference proteome</keyword>
<evidence type="ECO:0000259" key="1">
    <source>
        <dbReference type="Pfam" id="PF13556"/>
    </source>
</evidence>
<organism evidence="2 3">
    <name type="scientific">Actinomadura darangshiensis</name>
    <dbReference type="NCBI Taxonomy" id="705336"/>
    <lineage>
        <taxon>Bacteria</taxon>
        <taxon>Bacillati</taxon>
        <taxon>Actinomycetota</taxon>
        <taxon>Actinomycetes</taxon>
        <taxon>Streptosporangiales</taxon>
        <taxon>Thermomonosporaceae</taxon>
        <taxon>Actinomadura</taxon>
    </lineage>
</organism>
<dbReference type="Gene3D" id="1.10.10.2840">
    <property type="entry name" value="PucR C-terminal helix-turn-helix domain"/>
    <property type="match status" value="1"/>
</dbReference>